<dbReference type="EMBL" id="UYIV01000001">
    <property type="protein sequence ID" value="VDH04805.1"/>
    <property type="molecule type" value="Genomic_DNA"/>
</dbReference>
<dbReference type="EMBL" id="UFTJ01000001">
    <property type="protein sequence ID" value="SSZ46468.1"/>
    <property type="molecule type" value="Genomic_DNA"/>
</dbReference>
<proteinExistence type="predicted"/>
<organism evidence="1 3">
    <name type="scientific">Bergeyella zoohelcum</name>
    <dbReference type="NCBI Taxonomy" id="1015"/>
    <lineage>
        <taxon>Bacteria</taxon>
        <taxon>Pseudomonadati</taxon>
        <taxon>Bacteroidota</taxon>
        <taxon>Flavobacteriia</taxon>
        <taxon>Flavobacteriales</taxon>
        <taxon>Weeksellaceae</taxon>
        <taxon>Bergeyella</taxon>
    </lineage>
</organism>
<reference evidence="1 3" key="1">
    <citation type="submission" date="2018-06" db="EMBL/GenBank/DDBJ databases">
        <authorList>
            <consortium name="Pathogen Informatics"/>
            <person name="Doyle S."/>
        </authorList>
    </citation>
    <scope>NUCLEOTIDE SEQUENCE [LARGE SCALE GENOMIC DNA]</scope>
    <source>
        <strain evidence="1 3">NCTC11661</strain>
    </source>
</reference>
<dbReference type="Proteomes" id="UP000255515">
    <property type="component" value="Unassembled WGS sequence"/>
</dbReference>
<evidence type="ECO:0000313" key="3">
    <source>
        <dbReference type="Proteomes" id="UP000255515"/>
    </source>
</evidence>
<name>A0A376BXT9_9FLAO</name>
<evidence type="ECO:0000313" key="1">
    <source>
        <dbReference type="EMBL" id="SSZ46468.1"/>
    </source>
</evidence>
<dbReference type="Proteomes" id="UP000270205">
    <property type="component" value="Unassembled WGS sequence"/>
</dbReference>
<dbReference type="AlphaFoldDB" id="A0A376BXT9"/>
<gene>
    <name evidence="1" type="ORF">NCTC11661_00111</name>
    <name evidence="2" type="ORF">NCTC12929_01620</name>
</gene>
<evidence type="ECO:0000313" key="4">
    <source>
        <dbReference type="Proteomes" id="UP000270205"/>
    </source>
</evidence>
<sequence length="187" mass="21874">MNKNIIIFAILNLICCSNKPKEWYSTNFDERISKNDSIKLMNNLFDPEELYYDSISTNKKTSFIIYNNDYNKNICNAEIKNDTLKINIGYSTGFSSQGFNIIYFDKKHRIQPFHATDNISITVDENGREIKPKPTRHFFNNSKLILDKTEYKKGDSIYGFIDFSSLEIDDITKSTHKGRGYFRTKIQ</sequence>
<dbReference type="RefSeq" id="WP_002664340.1">
    <property type="nucleotide sequence ID" value="NZ_JAXFPJ010000074.1"/>
</dbReference>
<reference evidence="2 4" key="2">
    <citation type="submission" date="2018-11" db="EMBL/GenBank/DDBJ databases">
        <authorList>
            <consortium name="Pathogen Informatics"/>
        </authorList>
    </citation>
    <scope>NUCLEOTIDE SEQUENCE [LARGE SCALE GENOMIC DNA]</scope>
    <source>
        <strain evidence="2 4">NCTC12929</strain>
    </source>
</reference>
<accession>A0A376BXT9</accession>
<evidence type="ECO:0000313" key="2">
    <source>
        <dbReference type="EMBL" id="VDH04805.1"/>
    </source>
</evidence>
<protein>
    <submittedName>
        <fullName evidence="1">Uncharacterized protein</fullName>
    </submittedName>
</protein>